<protein>
    <submittedName>
        <fullName evidence="1">Uncharacterized protein</fullName>
    </submittedName>
</protein>
<dbReference type="EMBL" id="KV425552">
    <property type="protein sequence ID" value="KZT30257.1"/>
    <property type="molecule type" value="Genomic_DNA"/>
</dbReference>
<dbReference type="AlphaFoldDB" id="A0A165VVG9"/>
<sequence>MSRSARRVVRTDTHVVGWLEMHSRRGIANPSELDIRREGNEVAVQVIDQDYVWSAAVRYSILSHSAFFTCTRNQLASLYILDFPFVLVPTTLCYCAFII</sequence>
<name>A0A165VVG9_9AGAM</name>
<evidence type="ECO:0000313" key="2">
    <source>
        <dbReference type="Proteomes" id="UP000076761"/>
    </source>
</evidence>
<keyword evidence="2" id="KW-1185">Reference proteome</keyword>
<organism evidence="1 2">
    <name type="scientific">Neolentinus lepideus HHB14362 ss-1</name>
    <dbReference type="NCBI Taxonomy" id="1314782"/>
    <lineage>
        <taxon>Eukaryota</taxon>
        <taxon>Fungi</taxon>
        <taxon>Dikarya</taxon>
        <taxon>Basidiomycota</taxon>
        <taxon>Agaricomycotina</taxon>
        <taxon>Agaricomycetes</taxon>
        <taxon>Gloeophyllales</taxon>
        <taxon>Gloeophyllaceae</taxon>
        <taxon>Neolentinus</taxon>
    </lineage>
</organism>
<accession>A0A165VVG9</accession>
<dbReference type="InParanoid" id="A0A165VVG9"/>
<dbReference type="Proteomes" id="UP000076761">
    <property type="component" value="Unassembled WGS sequence"/>
</dbReference>
<proteinExistence type="predicted"/>
<evidence type="ECO:0000313" key="1">
    <source>
        <dbReference type="EMBL" id="KZT30257.1"/>
    </source>
</evidence>
<reference evidence="1 2" key="1">
    <citation type="journal article" date="2016" name="Mol. Biol. Evol.">
        <title>Comparative Genomics of Early-Diverging Mushroom-Forming Fungi Provides Insights into the Origins of Lignocellulose Decay Capabilities.</title>
        <authorList>
            <person name="Nagy L.G."/>
            <person name="Riley R."/>
            <person name="Tritt A."/>
            <person name="Adam C."/>
            <person name="Daum C."/>
            <person name="Floudas D."/>
            <person name="Sun H."/>
            <person name="Yadav J.S."/>
            <person name="Pangilinan J."/>
            <person name="Larsson K.H."/>
            <person name="Matsuura K."/>
            <person name="Barry K."/>
            <person name="Labutti K."/>
            <person name="Kuo R."/>
            <person name="Ohm R.A."/>
            <person name="Bhattacharya S.S."/>
            <person name="Shirouzu T."/>
            <person name="Yoshinaga Y."/>
            <person name="Martin F.M."/>
            <person name="Grigoriev I.V."/>
            <person name="Hibbett D.S."/>
        </authorList>
    </citation>
    <scope>NUCLEOTIDE SEQUENCE [LARGE SCALE GENOMIC DNA]</scope>
    <source>
        <strain evidence="1 2">HHB14362 ss-1</strain>
    </source>
</reference>
<gene>
    <name evidence="1" type="ORF">NEOLEDRAFT_321044</name>
</gene>